<sequence length="66" mass="7222">MDQQPLVVNQSSNTPLTPQKVVNQSKASRQTDQPSIGGVNSVQEEPMLVVKLCGLHTCTMEKEENV</sequence>
<reference evidence="3" key="1">
    <citation type="submission" date="2022-11" db="UniProtKB">
        <authorList>
            <consortium name="WormBaseParasite"/>
        </authorList>
    </citation>
    <scope>IDENTIFICATION</scope>
</reference>
<proteinExistence type="predicted"/>
<protein>
    <submittedName>
        <fullName evidence="3">Uncharacterized protein</fullName>
    </submittedName>
</protein>
<organism evidence="2 3">
    <name type="scientific">Romanomermis culicivorax</name>
    <name type="common">Nematode worm</name>
    <dbReference type="NCBI Taxonomy" id="13658"/>
    <lineage>
        <taxon>Eukaryota</taxon>
        <taxon>Metazoa</taxon>
        <taxon>Ecdysozoa</taxon>
        <taxon>Nematoda</taxon>
        <taxon>Enoplea</taxon>
        <taxon>Dorylaimia</taxon>
        <taxon>Mermithida</taxon>
        <taxon>Mermithoidea</taxon>
        <taxon>Mermithidae</taxon>
        <taxon>Romanomermis</taxon>
    </lineage>
</organism>
<accession>A0A915HJY5</accession>
<evidence type="ECO:0000313" key="2">
    <source>
        <dbReference type="Proteomes" id="UP000887565"/>
    </source>
</evidence>
<evidence type="ECO:0000313" key="3">
    <source>
        <dbReference type="WBParaSite" id="nRc.2.0.1.t01646-RA"/>
    </source>
</evidence>
<name>A0A915HJY5_ROMCU</name>
<dbReference type="AlphaFoldDB" id="A0A915HJY5"/>
<keyword evidence="2" id="KW-1185">Reference proteome</keyword>
<dbReference type="WBParaSite" id="nRc.2.0.1.t01646-RA">
    <property type="protein sequence ID" value="nRc.2.0.1.t01646-RA"/>
    <property type="gene ID" value="nRc.2.0.1.g01646"/>
</dbReference>
<evidence type="ECO:0000256" key="1">
    <source>
        <dbReference type="SAM" id="MobiDB-lite"/>
    </source>
</evidence>
<dbReference type="Proteomes" id="UP000887565">
    <property type="component" value="Unplaced"/>
</dbReference>
<feature type="region of interest" description="Disordered" evidence="1">
    <location>
        <begin position="1"/>
        <end position="41"/>
    </location>
</feature>